<evidence type="ECO:0000313" key="1">
    <source>
        <dbReference type="EMBL" id="CAB9509795.1"/>
    </source>
</evidence>
<dbReference type="AlphaFoldDB" id="A0A9N8E060"/>
<proteinExistence type="predicted"/>
<gene>
    <name evidence="1" type="ORF">SEMRO_405_G136240.1</name>
</gene>
<dbReference type="EMBL" id="CAICTM010000404">
    <property type="protein sequence ID" value="CAB9509795.1"/>
    <property type="molecule type" value="Genomic_DNA"/>
</dbReference>
<accession>A0A9N8E060</accession>
<organism evidence="1 2">
    <name type="scientific">Seminavis robusta</name>
    <dbReference type="NCBI Taxonomy" id="568900"/>
    <lineage>
        <taxon>Eukaryota</taxon>
        <taxon>Sar</taxon>
        <taxon>Stramenopiles</taxon>
        <taxon>Ochrophyta</taxon>
        <taxon>Bacillariophyta</taxon>
        <taxon>Bacillariophyceae</taxon>
        <taxon>Bacillariophycidae</taxon>
        <taxon>Naviculales</taxon>
        <taxon>Naviculaceae</taxon>
        <taxon>Seminavis</taxon>
    </lineage>
</organism>
<protein>
    <submittedName>
        <fullName evidence="1">Uncharacterized protein</fullName>
    </submittedName>
</protein>
<sequence length="121" mass="13834">MDSFMRQCLNRDMYLIIVTSRENIADEVVYLNGWGKLLPLQAVHDGSAFEAREEIEKPSWKALTWSSDQLKKVVSKHVKGNRGDYEFLREGMTPLAAIRAAKLDDMQKIGETFADVLDEEL</sequence>
<comment type="caution">
    <text evidence="1">The sequence shown here is derived from an EMBL/GenBank/DDBJ whole genome shotgun (WGS) entry which is preliminary data.</text>
</comment>
<reference evidence="1" key="1">
    <citation type="submission" date="2020-06" db="EMBL/GenBank/DDBJ databases">
        <authorList>
            <consortium name="Plant Systems Biology data submission"/>
        </authorList>
    </citation>
    <scope>NUCLEOTIDE SEQUENCE</scope>
    <source>
        <strain evidence="1">D6</strain>
    </source>
</reference>
<name>A0A9N8E060_9STRA</name>
<evidence type="ECO:0000313" key="2">
    <source>
        <dbReference type="Proteomes" id="UP001153069"/>
    </source>
</evidence>
<keyword evidence="2" id="KW-1185">Reference proteome</keyword>
<dbReference type="Proteomes" id="UP001153069">
    <property type="component" value="Unassembled WGS sequence"/>
</dbReference>